<dbReference type="KEGG" id="bcom:BAUCODRAFT_548505"/>
<dbReference type="GO" id="GO:0008474">
    <property type="term" value="F:palmitoyl-(protein) hydrolase activity"/>
    <property type="evidence" value="ECO:0007669"/>
    <property type="project" value="TreeGrafter"/>
</dbReference>
<dbReference type="OrthoDB" id="2418081at2759"/>
<comment type="similarity">
    <text evidence="1">Belongs to the AB hydrolase superfamily. AB hydrolase 2 family.</text>
</comment>
<dbReference type="Proteomes" id="UP000011761">
    <property type="component" value="Unassembled WGS sequence"/>
</dbReference>
<dbReference type="RefSeq" id="XP_007678315.1">
    <property type="nucleotide sequence ID" value="XM_007680125.1"/>
</dbReference>
<evidence type="ECO:0000313" key="3">
    <source>
        <dbReference type="EMBL" id="EMC94442.1"/>
    </source>
</evidence>
<dbReference type="OMA" id="QGCATAV"/>
<feature type="domain" description="Phospholipase/carboxylesterase/thioesterase" evidence="2">
    <location>
        <begin position="20"/>
        <end position="239"/>
    </location>
</feature>
<name>M2LJP1_BAUPA</name>
<keyword evidence="4" id="KW-1185">Reference proteome</keyword>
<dbReference type="AlphaFoldDB" id="M2LJP1"/>
<dbReference type="InterPro" id="IPR003140">
    <property type="entry name" value="PLipase/COase/thioEstase"/>
</dbReference>
<dbReference type="EMBL" id="KB445558">
    <property type="protein sequence ID" value="EMC94442.1"/>
    <property type="molecule type" value="Genomic_DNA"/>
</dbReference>
<dbReference type="Gene3D" id="3.40.50.1820">
    <property type="entry name" value="alpha/beta hydrolase"/>
    <property type="match status" value="1"/>
</dbReference>
<dbReference type="Pfam" id="PF02230">
    <property type="entry name" value="Abhydrolase_2"/>
    <property type="match status" value="1"/>
</dbReference>
<dbReference type="GO" id="GO:0005737">
    <property type="term" value="C:cytoplasm"/>
    <property type="evidence" value="ECO:0007669"/>
    <property type="project" value="TreeGrafter"/>
</dbReference>
<evidence type="ECO:0000259" key="2">
    <source>
        <dbReference type="Pfam" id="PF02230"/>
    </source>
</evidence>
<evidence type="ECO:0000313" key="4">
    <source>
        <dbReference type="Proteomes" id="UP000011761"/>
    </source>
</evidence>
<dbReference type="PANTHER" id="PTHR10655">
    <property type="entry name" value="LYSOPHOSPHOLIPASE-RELATED"/>
    <property type="match status" value="1"/>
</dbReference>
<dbReference type="InterPro" id="IPR050565">
    <property type="entry name" value="LYPA1-2/EST-like"/>
</dbReference>
<protein>
    <recommendedName>
        <fullName evidence="2">Phospholipase/carboxylesterase/thioesterase domain-containing protein</fullName>
    </recommendedName>
</protein>
<dbReference type="eggNOG" id="KOG2112">
    <property type="taxonomic scope" value="Eukaryota"/>
</dbReference>
<evidence type="ECO:0000256" key="1">
    <source>
        <dbReference type="ARBA" id="ARBA00006499"/>
    </source>
</evidence>
<dbReference type="STRING" id="717646.M2LJP1"/>
<dbReference type="PANTHER" id="PTHR10655:SF63">
    <property type="entry name" value="PHOSPHOLIPASE_CARBOXYLESTERASE_THIOESTERASE DOMAIN-CONTAINING PROTEIN"/>
    <property type="match status" value="1"/>
</dbReference>
<gene>
    <name evidence="3" type="ORF">BAUCODRAFT_548505</name>
</gene>
<reference evidence="3 4" key="1">
    <citation type="journal article" date="2012" name="PLoS Pathog.">
        <title>Diverse lifestyles and strategies of plant pathogenesis encoded in the genomes of eighteen Dothideomycetes fungi.</title>
        <authorList>
            <person name="Ohm R.A."/>
            <person name="Feau N."/>
            <person name="Henrissat B."/>
            <person name="Schoch C.L."/>
            <person name="Horwitz B.A."/>
            <person name="Barry K.W."/>
            <person name="Condon B.J."/>
            <person name="Copeland A.C."/>
            <person name="Dhillon B."/>
            <person name="Glaser F."/>
            <person name="Hesse C.N."/>
            <person name="Kosti I."/>
            <person name="LaButti K."/>
            <person name="Lindquist E.A."/>
            <person name="Lucas S."/>
            <person name="Salamov A.A."/>
            <person name="Bradshaw R.E."/>
            <person name="Ciuffetti L."/>
            <person name="Hamelin R.C."/>
            <person name="Kema G.H.J."/>
            <person name="Lawrence C."/>
            <person name="Scott J.A."/>
            <person name="Spatafora J.W."/>
            <person name="Turgeon B.G."/>
            <person name="de Wit P.J.G.M."/>
            <person name="Zhong S."/>
            <person name="Goodwin S.B."/>
            <person name="Grigoriev I.V."/>
        </authorList>
    </citation>
    <scope>NUCLEOTIDE SEQUENCE [LARGE SCALE GENOMIC DNA]</scope>
    <source>
        <strain evidence="3 4">UAMH 10762</strain>
    </source>
</reference>
<sequence>MSKIQWLHSSGCFSLAPQDDSNHRSTLILLHGRGSNAEEFAREFLETQDSYGQFLYQLLPETKVVFPEANVLPSEQMGIGLHQWFDMYSTANPHEHENEQLSALLGSANRIVSIIHEEARIVGYQHIILGGISQGCATAVYALLGLNRQLGGFVGFAGWLPLPAYTLEQYAQATEALHTPALLEHCDDDAIIAMRYGEELHVNLEALGIKVEWKAYGDGDHWINEPKGFEDFVEFVKTCLHAGSVIPKLDG</sequence>
<organism evidence="3 4">
    <name type="scientific">Baudoinia panamericana (strain UAMH 10762)</name>
    <name type="common">Angels' share fungus</name>
    <name type="synonym">Baudoinia compniacensis (strain UAMH 10762)</name>
    <dbReference type="NCBI Taxonomy" id="717646"/>
    <lineage>
        <taxon>Eukaryota</taxon>
        <taxon>Fungi</taxon>
        <taxon>Dikarya</taxon>
        <taxon>Ascomycota</taxon>
        <taxon>Pezizomycotina</taxon>
        <taxon>Dothideomycetes</taxon>
        <taxon>Dothideomycetidae</taxon>
        <taxon>Mycosphaerellales</taxon>
        <taxon>Teratosphaeriaceae</taxon>
        <taxon>Baudoinia</taxon>
    </lineage>
</organism>
<dbReference type="GO" id="GO:0052689">
    <property type="term" value="F:carboxylic ester hydrolase activity"/>
    <property type="evidence" value="ECO:0007669"/>
    <property type="project" value="TreeGrafter"/>
</dbReference>
<dbReference type="HOGENOM" id="CLU_049413_2_0_1"/>
<proteinExistence type="inferred from homology"/>
<dbReference type="GeneID" id="19115388"/>
<dbReference type="InterPro" id="IPR029058">
    <property type="entry name" value="AB_hydrolase_fold"/>
</dbReference>
<accession>M2LJP1</accession>
<dbReference type="SUPFAM" id="SSF53474">
    <property type="entry name" value="alpha/beta-Hydrolases"/>
    <property type="match status" value="1"/>
</dbReference>